<sequence length="144" mass="14901">MKAIAPFLLACCLAGPALAQEGPTVRRPTMLIHGNYCGPGNNAPLAPIDALDAACARHDACTPDDALPSKACNARLQVEAEGVADDPRQPDDLRMMAGLVASGAAMMPSEASRTFAQAPTSAVGAERLVTPRRSSWTRSPAYGG</sequence>
<accession>A0AAJ1TKR9</accession>
<dbReference type="SUPFAM" id="SSF48619">
    <property type="entry name" value="Phospholipase A2, PLA2"/>
    <property type="match status" value="1"/>
</dbReference>
<dbReference type="GO" id="GO:0050482">
    <property type="term" value="P:arachidonate secretion"/>
    <property type="evidence" value="ECO:0007669"/>
    <property type="project" value="InterPro"/>
</dbReference>
<name>A0AAJ1TKR9_9HYPH</name>
<evidence type="ECO:0000313" key="3">
    <source>
        <dbReference type="Proteomes" id="UP001223420"/>
    </source>
</evidence>
<reference evidence="2" key="1">
    <citation type="submission" date="2023-07" db="EMBL/GenBank/DDBJ databases">
        <title>Genomic Encyclopedia of Type Strains, Phase IV (KMG-IV): sequencing the most valuable type-strain genomes for metagenomic binning, comparative biology and taxonomic classification.</title>
        <authorList>
            <person name="Goeker M."/>
        </authorList>
    </citation>
    <scope>NUCLEOTIDE SEQUENCE</scope>
    <source>
        <strain evidence="2">DSM 19569</strain>
    </source>
</reference>
<dbReference type="EMBL" id="JAUSWL010000002">
    <property type="protein sequence ID" value="MDQ0542536.1"/>
    <property type="molecule type" value="Genomic_DNA"/>
</dbReference>
<dbReference type="InterPro" id="IPR036444">
    <property type="entry name" value="PLipase_A2_dom_sf"/>
</dbReference>
<feature type="chain" id="PRO_5042592924" description="Phospholipase A2" evidence="1">
    <location>
        <begin position="20"/>
        <end position="144"/>
    </location>
</feature>
<organism evidence="2 3">
    <name type="scientific">Methylobacterium brachiatum</name>
    <dbReference type="NCBI Taxonomy" id="269660"/>
    <lineage>
        <taxon>Bacteria</taxon>
        <taxon>Pseudomonadati</taxon>
        <taxon>Pseudomonadota</taxon>
        <taxon>Alphaproteobacteria</taxon>
        <taxon>Hyphomicrobiales</taxon>
        <taxon>Methylobacteriaceae</taxon>
        <taxon>Methylobacterium</taxon>
    </lineage>
</organism>
<dbReference type="AlphaFoldDB" id="A0AAJ1TKR9"/>
<dbReference type="Proteomes" id="UP001223420">
    <property type="component" value="Unassembled WGS sequence"/>
</dbReference>
<dbReference type="GO" id="GO:0004623">
    <property type="term" value="F:phospholipase A2 activity"/>
    <property type="evidence" value="ECO:0007669"/>
    <property type="project" value="InterPro"/>
</dbReference>
<dbReference type="GO" id="GO:0006644">
    <property type="term" value="P:phospholipid metabolic process"/>
    <property type="evidence" value="ECO:0007669"/>
    <property type="project" value="InterPro"/>
</dbReference>
<dbReference type="Gene3D" id="1.20.90.10">
    <property type="entry name" value="Phospholipase A2 domain"/>
    <property type="match status" value="1"/>
</dbReference>
<evidence type="ECO:0008006" key="4">
    <source>
        <dbReference type="Google" id="ProtNLM"/>
    </source>
</evidence>
<evidence type="ECO:0000256" key="1">
    <source>
        <dbReference type="SAM" id="SignalP"/>
    </source>
</evidence>
<feature type="signal peptide" evidence="1">
    <location>
        <begin position="1"/>
        <end position="19"/>
    </location>
</feature>
<proteinExistence type="predicted"/>
<protein>
    <recommendedName>
        <fullName evidence="4">Phospholipase A2</fullName>
    </recommendedName>
</protein>
<comment type="caution">
    <text evidence="2">The sequence shown here is derived from an EMBL/GenBank/DDBJ whole genome shotgun (WGS) entry which is preliminary data.</text>
</comment>
<keyword evidence="1" id="KW-0732">Signal</keyword>
<gene>
    <name evidence="2" type="ORF">QO001_001454</name>
</gene>
<evidence type="ECO:0000313" key="2">
    <source>
        <dbReference type="EMBL" id="MDQ0542536.1"/>
    </source>
</evidence>